<keyword evidence="14" id="KW-1185">Reference proteome</keyword>
<keyword evidence="6" id="KW-0813">Transport</keyword>
<protein>
    <recommendedName>
        <fullName evidence="5">NADH dehydrogenase [ubiquinone] 1 beta subcomplex subunit 7</fullName>
    </recommendedName>
</protein>
<dbReference type="GO" id="GO:0005758">
    <property type="term" value="C:mitochondrial intermembrane space"/>
    <property type="evidence" value="ECO:0007669"/>
    <property type="project" value="UniProtKB-SubCell"/>
</dbReference>
<dbReference type="PANTHER" id="PTHR20900">
    <property type="entry name" value="NADH:UBIQUINONE OXIDOREDUCTASE B18-LIKE SUBUNIT"/>
    <property type="match status" value="1"/>
</dbReference>
<keyword evidence="9" id="KW-0249">Electron transport</keyword>
<gene>
    <name evidence="13" type="ORF">BN7_2603</name>
</gene>
<evidence type="ECO:0000256" key="6">
    <source>
        <dbReference type="ARBA" id="ARBA00022448"/>
    </source>
</evidence>
<reference evidence="13 14" key="1">
    <citation type="journal article" date="2012" name="Eukaryot. Cell">
        <title>Draft genome sequence of Wickerhamomyces ciferrii NRRL Y-1031 F-60-10.</title>
        <authorList>
            <person name="Schneider J."/>
            <person name="Andrea H."/>
            <person name="Blom J."/>
            <person name="Jaenicke S."/>
            <person name="Ruckert C."/>
            <person name="Schorsch C."/>
            <person name="Szczepanowski R."/>
            <person name="Farwick M."/>
            <person name="Goesmann A."/>
            <person name="Puhler A."/>
            <person name="Schaffer S."/>
            <person name="Tauch A."/>
            <person name="Kohler T."/>
            <person name="Brinkrolf K."/>
        </authorList>
    </citation>
    <scope>NUCLEOTIDE SEQUENCE [LARGE SCALE GENOMIC DNA]</scope>
    <source>
        <strain evidence="14">ATCC 14091 / BCRC 22168 / CBS 111 / JCM 3599 / NBRC 0793 / NRRL Y-1031 F-60-10</strain>
    </source>
</reference>
<name>K0KJA2_WICCF</name>
<evidence type="ECO:0000313" key="14">
    <source>
        <dbReference type="Proteomes" id="UP000009328"/>
    </source>
</evidence>
<dbReference type="STRING" id="1206466.K0KJA2"/>
<dbReference type="PANTHER" id="PTHR20900:SF0">
    <property type="entry name" value="NADH DEHYDROGENASE [UBIQUINONE] 1 BETA SUBCOMPLEX SUBUNIT 7"/>
    <property type="match status" value="1"/>
</dbReference>
<keyword evidence="8" id="KW-0999">Mitochondrion inner membrane</keyword>
<dbReference type="InterPro" id="IPR008698">
    <property type="entry name" value="NDUB7"/>
</dbReference>
<dbReference type="InParanoid" id="K0KJA2"/>
<evidence type="ECO:0000256" key="12">
    <source>
        <dbReference type="ARBA" id="ARBA00023157"/>
    </source>
</evidence>
<comment type="function">
    <text evidence="1">Accessory subunit of the mitochondrial membrane respiratory chain NADH dehydrogenase (Complex I), that is believed not to be involved in catalysis. Complex I functions in the transfer of electrons from NADH to the respiratory chain. The immediate electron acceptor for the enzyme is believed to be ubiquinone.</text>
</comment>
<organism evidence="13 14">
    <name type="scientific">Wickerhamomyces ciferrii (strain ATCC 14091 / BCRC 22168 / CBS 111 / JCM 3599 / NBRC 0793 / NRRL Y-1031 F-60-10)</name>
    <name type="common">Yeast</name>
    <name type="synonym">Pichia ciferrii</name>
    <dbReference type="NCBI Taxonomy" id="1206466"/>
    <lineage>
        <taxon>Eukaryota</taxon>
        <taxon>Fungi</taxon>
        <taxon>Dikarya</taxon>
        <taxon>Ascomycota</taxon>
        <taxon>Saccharomycotina</taxon>
        <taxon>Saccharomycetes</taxon>
        <taxon>Phaffomycetales</taxon>
        <taxon>Wickerhamomycetaceae</taxon>
        <taxon>Wickerhamomyces</taxon>
    </lineage>
</organism>
<comment type="subcellular location">
    <subcellularLocation>
        <location evidence="3">Mitochondrion inner membrane</location>
        <topology evidence="3">Peripheral membrane protein</topology>
    </subcellularLocation>
    <subcellularLocation>
        <location evidence="2">Mitochondrion intermembrane space</location>
    </subcellularLocation>
</comment>
<evidence type="ECO:0000256" key="5">
    <source>
        <dbReference type="ARBA" id="ARBA00018677"/>
    </source>
</evidence>
<evidence type="ECO:0000256" key="11">
    <source>
        <dbReference type="ARBA" id="ARBA00023136"/>
    </source>
</evidence>
<evidence type="ECO:0000256" key="3">
    <source>
        <dbReference type="ARBA" id="ARBA00004637"/>
    </source>
</evidence>
<accession>K0KJA2</accession>
<sequence length="85" mass="10340">MSAETSVDPSEMREAKIPLAWRDRCAALWIPLEKCRRETYFLPWKCTQLRHDYEQCQYLDFQRRVKEMDELKELKAARDRETAEE</sequence>
<dbReference type="AlphaFoldDB" id="K0KJA2"/>
<keyword evidence="11" id="KW-0472">Membrane</keyword>
<comment type="caution">
    <text evidence="13">The sequence shown here is derived from an EMBL/GenBank/DDBJ whole genome shotgun (WGS) entry which is preliminary data.</text>
</comment>
<dbReference type="GO" id="GO:0005743">
    <property type="term" value="C:mitochondrial inner membrane"/>
    <property type="evidence" value="ECO:0007669"/>
    <property type="project" value="UniProtKB-SubCell"/>
</dbReference>
<dbReference type="HOGENOM" id="CLU_154847_3_0_1"/>
<dbReference type="eggNOG" id="KOG3468">
    <property type="taxonomic scope" value="Eukaryota"/>
</dbReference>
<evidence type="ECO:0000256" key="7">
    <source>
        <dbReference type="ARBA" id="ARBA00022660"/>
    </source>
</evidence>
<keyword evidence="10" id="KW-0496">Mitochondrion</keyword>
<comment type="similarity">
    <text evidence="4">Belongs to the complex I NDUFB7 subunit family.</text>
</comment>
<evidence type="ECO:0000256" key="4">
    <source>
        <dbReference type="ARBA" id="ARBA00008006"/>
    </source>
</evidence>
<proteinExistence type="inferred from homology"/>
<evidence type="ECO:0000256" key="2">
    <source>
        <dbReference type="ARBA" id="ARBA00004569"/>
    </source>
</evidence>
<keyword evidence="7" id="KW-0679">Respiratory chain</keyword>
<dbReference type="Pfam" id="PF05676">
    <property type="entry name" value="NDUF_B7"/>
    <property type="match status" value="1"/>
</dbReference>
<evidence type="ECO:0000256" key="10">
    <source>
        <dbReference type="ARBA" id="ARBA00023128"/>
    </source>
</evidence>
<keyword evidence="12" id="KW-1015">Disulfide bond</keyword>
<evidence type="ECO:0000256" key="1">
    <source>
        <dbReference type="ARBA" id="ARBA00003195"/>
    </source>
</evidence>
<evidence type="ECO:0000256" key="9">
    <source>
        <dbReference type="ARBA" id="ARBA00022982"/>
    </source>
</evidence>
<dbReference type="EMBL" id="CAIF01000065">
    <property type="protein sequence ID" value="CCH43056.1"/>
    <property type="molecule type" value="Genomic_DNA"/>
</dbReference>
<dbReference type="PROSITE" id="PS51808">
    <property type="entry name" value="CHCH"/>
    <property type="match status" value="1"/>
</dbReference>
<dbReference type="Proteomes" id="UP000009328">
    <property type="component" value="Unassembled WGS sequence"/>
</dbReference>
<evidence type="ECO:0000313" key="13">
    <source>
        <dbReference type="EMBL" id="CCH43056.1"/>
    </source>
</evidence>
<evidence type="ECO:0000256" key="8">
    <source>
        <dbReference type="ARBA" id="ARBA00022792"/>
    </source>
</evidence>